<dbReference type="InterPro" id="IPR011032">
    <property type="entry name" value="GroES-like_sf"/>
</dbReference>
<dbReference type="GO" id="GO:0051087">
    <property type="term" value="F:protein-folding chaperone binding"/>
    <property type="evidence" value="ECO:0007669"/>
    <property type="project" value="TreeGrafter"/>
</dbReference>
<evidence type="ECO:0000256" key="1">
    <source>
        <dbReference type="ARBA" id="ARBA00006975"/>
    </source>
</evidence>
<dbReference type="GO" id="GO:0044183">
    <property type="term" value="F:protein folding chaperone"/>
    <property type="evidence" value="ECO:0007669"/>
    <property type="project" value="InterPro"/>
</dbReference>
<dbReference type="InterPro" id="IPR020818">
    <property type="entry name" value="Chaperonin_GroES"/>
</dbReference>
<dbReference type="Pfam" id="PF00166">
    <property type="entry name" value="Cpn10"/>
    <property type="match status" value="1"/>
</dbReference>
<dbReference type="SUPFAM" id="SSF50129">
    <property type="entry name" value="GroES-like"/>
    <property type="match status" value="1"/>
</dbReference>
<dbReference type="PANTHER" id="PTHR10772:SF0">
    <property type="entry name" value="10 KDA HEAT SHOCK PROTEIN, MITOCHONDRIAL"/>
    <property type="match status" value="1"/>
</dbReference>
<keyword evidence="2 3" id="KW-0143">Chaperone</keyword>
<dbReference type="PANTHER" id="PTHR10772">
    <property type="entry name" value="10 KDA HEAT SHOCK PROTEIN"/>
    <property type="match status" value="1"/>
</dbReference>
<evidence type="ECO:0000256" key="3">
    <source>
        <dbReference type="RuleBase" id="RU003479"/>
    </source>
</evidence>
<evidence type="ECO:0000313" key="4">
    <source>
        <dbReference type="EMBL" id="ABU95430.1"/>
    </source>
</evidence>
<sequence length="95" mass="11004">MTKLIPYFNRVIIQRIEDKLDQVSKMGAILIPKKTDKLQKGIVYSVGAPFKKDENKYVEEGNTVILPDYKGKEITFNGEKLEIYREDEILAIIKE</sequence>
<dbReference type="PRINTS" id="PR00297">
    <property type="entry name" value="CHAPERONIN10"/>
</dbReference>
<dbReference type="EMBL" id="EF612758">
    <property type="protein sequence ID" value="ABU95430.1"/>
    <property type="molecule type" value="mRNA"/>
</dbReference>
<accession>D7EYH7</accession>
<protein>
    <submittedName>
        <fullName evidence="4">Cpn10</fullName>
    </submittedName>
</protein>
<dbReference type="AlphaFoldDB" id="D7EYH7"/>
<dbReference type="Gene3D" id="2.30.33.40">
    <property type="entry name" value="GroES chaperonin"/>
    <property type="match status" value="1"/>
</dbReference>
<evidence type="ECO:0000256" key="2">
    <source>
        <dbReference type="ARBA" id="ARBA00023186"/>
    </source>
</evidence>
<reference evidence="4" key="1">
    <citation type="journal article" date="2010" name="Eukaryot. Cell">
        <title>Sawyeria marylandensis (Heterolobosea) has a hydrogenosome with novel metabolic properties.</title>
        <authorList>
            <person name="Barbera M.J."/>
            <person name="Ruiz-Trillo I."/>
            <person name="Tufts J.Y."/>
            <person name="Bery A."/>
            <person name="Silberman J.D."/>
            <person name="Roger A.J."/>
        </authorList>
    </citation>
    <scope>NUCLEOTIDE SEQUENCE</scope>
</reference>
<dbReference type="SMART" id="SM00883">
    <property type="entry name" value="Cpn10"/>
    <property type="match status" value="1"/>
</dbReference>
<dbReference type="InterPro" id="IPR037124">
    <property type="entry name" value="Chaperonin_GroES_sf"/>
</dbReference>
<name>D7EYH7_9EUKA</name>
<dbReference type="GO" id="GO:0005739">
    <property type="term" value="C:mitochondrion"/>
    <property type="evidence" value="ECO:0007669"/>
    <property type="project" value="TreeGrafter"/>
</dbReference>
<comment type="similarity">
    <text evidence="1 3">Belongs to the GroES chaperonin family.</text>
</comment>
<dbReference type="GO" id="GO:0051082">
    <property type="term" value="F:unfolded protein binding"/>
    <property type="evidence" value="ECO:0007669"/>
    <property type="project" value="TreeGrafter"/>
</dbReference>
<proteinExistence type="evidence at transcript level"/>
<organism evidence="4">
    <name type="scientific">Sawyeria marylandensis</name>
    <dbReference type="NCBI Taxonomy" id="194530"/>
    <lineage>
        <taxon>Eukaryota</taxon>
        <taxon>Discoba</taxon>
        <taxon>Heterolobosea</taxon>
        <taxon>Tetramitia</taxon>
        <taxon>Eutetramitia</taxon>
        <taxon>Psalteriomonadidae</taxon>
        <taxon>Sawyeria</taxon>
    </lineage>
</organism>
<dbReference type="GO" id="GO:0046872">
    <property type="term" value="F:metal ion binding"/>
    <property type="evidence" value="ECO:0007669"/>
    <property type="project" value="TreeGrafter"/>
</dbReference>
<dbReference type="CDD" id="cd00320">
    <property type="entry name" value="cpn10"/>
    <property type="match status" value="1"/>
</dbReference>
<feature type="non-terminal residue" evidence="4">
    <location>
        <position position="95"/>
    </location>
</feature>
<dbReference type="GO" id="GO:0005524">
    <property type="term" value="F:ATP binding"/>
    <property type="evidence" value="ECO:0007669"/>
    <property type="project" value="InterPro"/>
</dbReference>